<dbReference type="GO" id="GO:0016747">
    <property type="term" value="F:acyltransferase activity, transferring groups other than amino-acyl groups"/>
    <property type="evidence" value="ECO:0007669"/>
    <property type="project" value="InterPro"/>
</dbReference>
<evidence type="ECO:0000313" key="5">
    <source>
        <dbReference type="Proteomes" id="UP000034883"/>
    </source>
</evidence>
<reference evidence="4 5" key="1">
    <citation type="submission" date="2015-03" db="EMBL/GenBank/DDBJ databases">
        <title>Genome assembly of Sandaracinus amylolyticus DSM 53668.</title>
        <authorList>
            <person name="Sharma G."/>
            <person name="Subramanian S."/>
        </authorList>
    </citation>
    <scope>NUCLEOTIDE SEQUENCE [LARGE SCALE GENOMIC DNA]</scope>
    <source>
        <strain evidence="4 5">DSM 53668</strain>
    </source>
</reference>
<sequence>MPTIRAAREDDDLATLGTIEREAARLFAPWGLDVLFGSATTPVAILDEARREQRLLLAVDHQDRPIGFALLSRVDWHGHLDELDVHPDHGQRGVGRALVEASIEWARARGLTRLTLATMRDVPFNGPWYLRLGFRELDEREIGPGMRTIFQRELAGGYPVERRVFLARDLV</sequence>
<dbReference type="Pfam" id="PF00583">
    <property type="entry name" value="Acetyltransf_1"/>
    <property type="match status" value="1"/>
</dbReference>
<dbReference type="EMBL" id="CP011125">
    <property type="protein sequence ID" value="AKF03689.1"/>
    <property type="molecule type" value="Genomic_DNA"/>
</dbReference>
<evidence type="ECO:0000256" key="1">
    <source>
        <dbReference type="ARBA" id="ARBA00022679"/>
    </source>
</evidence>
<evidence type="ECO:0000256" key="2">
    <source>
        <dbReference type="ARBA" id="ARBA00023315"/>
    </source>
</evidence>
<dbReference type="PROSITE" id="PS51186">
    <property type="entry name" value="GNAT"/>
    <property type="match status" value="1"/>
</dbReference>
<keyword evidence="1 4" id="KW-0808">Transferase</keyword>
<dbReference type="AlphaFoldDB" id="A0A0F6SDM2"/>
<keyword evidence="5" id="KW-1185">Reference proteome</keyword>
<name>A0A0F6SDM2_9BACT</name>
<evidence type="ECO:0000259" key="3">
    <source>
        <dbReference type="PROSITE" id="PS51186"/>
    </source>
</evidence>
<dbReference type="Proteomes" id="UP000034883">
    <property type="component" value="Chromosome"/>
</dbReference>
<dbReference type="Gene3D" id="3.40.630.30">
    <property type="match status" value="1"/>
</dbReference>
<dbReference type="KEGG" id="samy:DB32_000838"/>
<dbReference type="InterPro" id="IPR016181">
    <property type="entry name" value="Acyl_CoA_acyltransferase"/>
</dbReference>
<feature type="domain" description="N-acetyltransferase" evidence="3">
    <location>
        <begin position="2"/>
        <end position="155"/>
    </location>
</feature>
<dbReference type="InterPro" id="IPR000182">
    <property type="entry name" value="GNAT_dom"/>
</dbReference>
<proteinExistence type="predicted"/>
<dbReference type="PANTHER" id="PTHR43877">
    <property type="entry name" value="AMINOALKYLPHOSPHONATE N-ACETYLTRANSFERASE-RELATED-RELATED"/>
    <property type="match status" value="1"/>
</dbReference>
<keyword evidence="2" id="KW-0012">Acyltransferase</keyword>
<accession>A0A0F6SDM2</accession>
<gene>
    <name evidence="4" type="ORF">DB32_000838</name>
</gene>
<dbReference type="STRING" id="927083.DB32_000838"/>
<evidence type="ECO:0000313" key="4">
    <source>
        <dbReference type="EMBL" id="AKF03689.1"/>
    </source>
</evidence>
<dbReference type="SUPFAM" id="SSF55729">
    <property type="entry name" value="Acyl-CoA N-acyltransferases (Nat)"/>
    <property type="match status" value="1"/>
</dbReference>
<dbReference type="OrthoDB" id="572496at2"/>
<dbReference type="InterPro" id="IPR050832">
    <property type="entry name" value="Bact_Acetyltransf"/>
</dbReference>
<protein>
    <submittedName>
        <fullName evidence="4">Putative acetyltransferase</fullName>
    </submittedName>
</protein>
<dbReference type="RefSeq" id="WP_053231121.1">
    <property type="nucleotide sequence ID" value="NZ_CP011125.1"/>
</dbReference>
<organism evidence="4 5">
    <name type="scientific">Sandaracinus amylolyticus</name>
    <dbReference type="NCBI Taxonomy" id="927083"/>
    <lineage>
        <taxon>Bacteria</taxon>
        <taxon>Pseudomonadati</taxon>
        <taxon>Myxococcota</taxon>
        <taxon>Polyangia</taxon>
        <taxon>Polyangiales</taxon>
        <taxon>Sandaracinaceae</taxon>
        <taxon>Sandaracinus</taxon>
    </lineage>
</organism>
<dbReference type="CDD" id="cd04301">
    <property type="entry name" value="NAT_SF"/>
    <property type="match status" value="1"/>
</dbReference>